<protein>
    <submittedName>
        <fullName evidence="1">Uncharacterized protein</fullName>
    </submittedName>
</protein>
<reference evidence="1 2" key="1">
    <citation type="submission" date="2019-02" db="EMBL/GenBank/DDBJ databases">
        <title>Deep-cultivation of Planctomycetes and their phenomic and genomic characterization uncovers novel biology.</title>
        <authorList>
            <person name="Wiegand S."/>
            <person name="Jogler M."/>
            <person name="Boedeker C."/>
            <person name="Pinto D."/>
            <person name="Vollmers J."/>
            <person name="Rivas-Marin E."/>
            <person name="Kohn T."/>
            <person name="Peeters S.H."/>
            <person name="Heuer A."/>
            <person name="Rast P."/>
            <person name="Oberbeckmann S."/>
            <person name="Bunk B."/>
            <person name="Jeske O."/>
            <person name="Meyerdierks A."/>
            <person name="Storesund J.E."/>
            <person name="Kallscheuer N."/>
            <person name="Luecker S."/>
            <person name="Lage O.M."/>
            <person name="Pohl T."/>
            <person name="Merkel B.J."/>
            <person name="Hornburger P."/>
            <person name="Mueller R.-W."/>
            <person name="Bruemmer F."/>
            <person name="Labrenz M."/>
            <person name="Spormann A.M."/>
            <person name="Op den Camp H."/>
            <person name="Overmann J."/>
            <person name="Amann R."/>
            <person name="Jetten M.S.M."/>
            <person name="Mascher T."/>
            <person name="Medema M.H."/>
            <person name="Devos D.P."/>
            <person name="Kaster A.-K."/>
            <person name="Ovreas L."/>
            <person name="Rohde M."/>
            <person name="Galperin M.Y."/>
            <person name="Jogler C."/>
        </authorList>
    </citation>
    <scope>NUCLEOTIDE SEQUENCE [LARGE SCALE GENOMIC DNA]</scope>
    <source>
        <strain evidence="1 2">Poly30</strain>
    </source>
</reference>
<dbReference type="RefSeq" id="WP_145200489.1">
    <property type="nucleotide sequence ID" value="NZ_CP036434.1"/>
</dbReference>
<gene>
    <name evidence="1" type="ORF">Poly30_37620</name>
</gene>
<sequence length="315" mass="32539">MKVYCAEDRLVSASGKGVENWCAPWTAAAIRSCTAANLARRGALVEDPASASLILVEVTDHLAHLAAESLVALAAQGRAAGARLVVRIHGAWRHQAGDFGETEEPDLRAVWSTADAVLVASRHHLVRLACGGGIDADRTRLAPVAMAEPDVTSAGCPELGSRTQLLVAGETHRAALAPVLEMLREADPSKATLQVISAATPFQRALGTARALLVPATAPFGDRVLVDAALRAGVTVIASEGAGALDGPLPQGLTVVAGSGSSAKWREALEAGLTSSIVPEARALDAILERQYEILTAIDAQEGAPGAHFEREAAA</sequence>
<dbReference type="EMBL" id="CP036434">
    <property type="protein sequence ID" value="QDV08226.1"/>
    <property type="molecule type" value="Genomic_DNA"/>
</dbReference>
<evidence type="ECO:0000313" key="1">
    <source>
        <dbReference type="EMBL" id="QDV08226.1"/>
    </source>
</evidence>
<evidence type="ECO:0000313" key="2">
    <source>
        <dbReference type="Proteomes" id="UP000320390"/>
    </source>
</evidence>
<accession>A0A518EVV9</accession>
<dbReference type="Proteomes" id="UP000320390">
    <property type="component" value="Chromosome"/>
</dbReference>
<proteinExistence type="predicted"/>
<keyword evidence="2" id="KW-1185">Reference proteome</keyword>
<organism evidence="1 2">
    <name type="scientific">Saltatorellus ferox</name>
    <dbReference type="NCBI Taxonomy" id="2528018"/>
    <lineage>
        <taxon>Bacteria</taxon>
        <taxon>Pseudomonadati</taxon>
        <taxon>Planctomycetota</taxon>
        <taxon>Planctomycetia</taxon>
        <taxon>Planctomycetia incertae sedis</taxon>
        <taxon>Saltatorellus</taxon>
    </lineage>
</organism>
<name>A0A518EVV9_9BACT</name>
<dbReference type="AlphaFoldDB" id="A0A518EVV9"/>